<dbReference type="Pfam" id="PF14111">
    <property type="entry name" value="DUF4283"/>
    <property type="match status" value="1"/>
</dbReference>
<dbReference type="InterPro" id="IPR025558">
    <property type="entry name" value="DUF4283"/>
</dbReference>
<evidence type="ECO:0000259" key="2">
    <source>
        <dbReference type="Pfam" id="PF14111"/>
    </source>
</evidence>
<feature type="compositionally biased region" description="Basic and acidic residues" evidence="1">
    <location>
        <begin position="437"/>
        <end position="464"/>
    </location>
</feature>
<feature type="region of interest" description="Disordered" evidence="1">
    <location>
        <begin position="265"/>
        <end position="293"/>
    </location>
</feature>
<keyword evidence="5" id="KW-1185">Reference proteome</keyword>
<sequence length="501" mass="57226">MEEITERYAGLKLSLREDAEVVIHEPVPEEGLVLIGKFCTKRRVNLESVARVLKSVWKTENNFEVSDLGENKVMFLFQTKDDMDRVLFLCPWSFDKYLLILHKLKYGEAVKDVKFDRTPFWVQVHGLPTMCQTKAVGMSIGATLGEVEKVDANETGFYLGSFLRIRVIVDVSMLLCQGRKIRLGEYGLKWVEFKYERLPIFCYLCGKIDHDKWDCLQGFRIKEMLKPDEKQFGSWLRVNPDKHQKSLLITTMDKGVRRIGDTETESWDRSLDAEGTTGSANPSDDKSSDARRTVDARADVVNVNSLPDHDQINIPKISPDLNFEKQLQEIVAEIMGNLFALNTEPSKEVALWREDITLRQNVAKLDRTVGVHTSGLIIEAQNKQSTIGPPGPVMALDNQPGTELGLTTPGINFKFKMGPTSPKQPQPLKIKKNTGGEQRKTNENRGEKEKKMVSGRECMHSQEEDRISDHSILVLKEARSPRWQRRQPKLFRFESMWLEDG</sequence>
<dbReference type="EMBL" id="PKMF04000117">
    <property type="protein sequence ID" value="KAK7849188.1"/>
    <property type="molecule type" value="Genomic_DNA"/>
</dbReference>
<dbReference type="InterPro" id="IPR025836">
    <property type="entry name" value="Zn_knuckle_CX2CX4HX4C"/>
</dbReference>
<dbReference type="AlphaFoldDB" id="A0AAW0LE50"/>
<evidence type="ECO:0000313" key="4">
    <source>
        <dbReference type="EMBL" id="KAK7849188.1"/>
    </source>
</evidence>
<feature type="region of interest" description="Disordered" evidence="1">
    <location>
        <begin position="417"/>
        <end position="464"/>
    </location>
</feature>
<evidence type="ECO:0000313" key="5">
    <source>
        <dbReference type="Proteomes" id="UP000237347"/>
    </source>
</evidence>
<dbReference type="PANTHER" id="PTHR31286">
    <property type="entry name" value="GLYCINE-RICH CELL WALL STRUCTURAL PROTEIN 1.8-LIKE"/>
    <property type="match status" value="1"/>
</dbReference>
<feature type="domain" description="DUF4283" evidence="2">
    <location>
        <begin position="33"/>
        <end position="105"/>
    </location>
</feature>
<comment type="caution">
    <text evidence="4">The sequence shown here is derived from an EMBL/GenBank/DDBJ whole genome shotgun (WGS) entry which is preliminary data.</text>
</comment>
<dbReference type="Proteomes" id="UP000237347">
    <property type="component" value="Unassembled WGS sequence"/>
</dbReference>
<evidence type="ECO:0008006" key="6">
    <source>
        <dbReference type="Google" id="ProtNLM"/>
    </source>
</evidence>
<name>A0AAW0LE50_QUESU</name>
<gene>
    <name evidence="4" type="ORF">CFP56_003381</name>
</gene>
<dbReference type="InterPro" id="IPR040256">
    <property type="entry name" value="At4g02000-like"/>
</dbReference>
<reference evidence="4 5" key="1">
    <citation type="journal article" date="2018" name="Sci. Data">
        <title>The draft genome sequence of cork oak.</title>
        <authorList>
            <person name="Ramos A.M."/>
            <person name="Usie A."/>
            <person name="Barbosa P."/>
            <person name="Barros P.M."/>
            <person name="Capote T."/>
            <person name="Chaves I."/>
            <person name="Simoes F."/>
            <person name="Abreu I."/>
            <person name="Carrasquinho I."/>
            <person name="Faro C."/>
            <person name="Guimaraes J.B."/>
            <person name="Mendonca D."/>
            <person name="Nobrega F."/>
            <person name="Rodrigues L."/>
            <person name="Saibo N.J.M."/>
            <person name="Varela M.C."/>
            <person name="Egas C."/>
            <person name="Matos J."/>
            <person name="Miguel C.M."/>
            <person name="Oliveira M.M."/>
            <person name="Ricardo C.P."/>
            <person name="Goncalves S."/>
        </authorList>
    </citation>
    <scope>NUCLEOTIDE SEQUENCE [LARGE SCALE GENOMIC DNA]</scope>
    <source>
        <strain evidence="5">cv. HL8</strain>
    </source>
</reference>
<evidence type="ECO:0000256" key="1">
    <source>
        <dbReference type="SAM" id="MobiDB-lite"/>
    </source>
</evidence>
<evidence type="ECO:0000259" key="3">
    <source>
        <dbReference type="Pfam" id="PF14392"/>
    </source>
</evidence>
<dbReference type="PANTHER" id="PTHR31286:SF167">
    <property type="entry name" value="OS09G0268800 PROTEIN"/>
    <property type="match status" value="1"/>
</dbReference>
<proteinExistence type="predicted"/>
<accession>A0AAW0LE50</accession>
<protein>
    <recommendedName>
        <fullName evidence="6">Zinc knuckle CX2CX4HX4C domain-containing protein</fullName>
    </recommendedName>
</protein>
<organism evidence="4 5">
    <name type="scientific">Quercus suber</name>
    <name type="common">Cork oak</name>
    <dbReference type="NCBI Taxonomy" id="58331"/>
    <lineage>
        <taxon>Eukaryota</taxon>
        <taxon>Viridiplantae</taxon>
        <taxon>Streptophyta</taxon>
        <taxon>Embryophyta</taxon>
        <taxon>Tracheophyta</taxon>
        <taxon>Spermatophyta</taxon>
        <taxon>Magnoliopsida</taxon>
        <taxon>eudicotyledons</taxon>
        <taxon>Gunneridae</taxon>
        <taxon>Pentapetalae</taxon>
        <taxon>rosids</taxon>
        <taxon>fabids</taxon>
        <taxon>Fagales</taxon>
        <taxon>Fagaceae</taxon>
        <taxon>Quercus</taxon>
    </lineage>
</organism>
<feature type="compositionally biased region" description="Basic and acidic residues" evidence="1">
    <location>
        <begin position="283"/>
        <end position="293"/>
    </location>
</feature>
<dbReference type="Pfam" id="PF14392">
    <property type="entry name" value="zf-CCHC_4"/>
    <property type="match status" value="1"/>
</dbReference>
<feature type="domain" description="Zinc knuckle CX2CX4HX4C" evidence="3">
    <location>
        <begin position="170"/>
        <end position="216"/>
    </location>
</feature>